<accession>A0ABM6NKS5</accession>
<evidence type="ECO:0000256" key="1">
    <source>
        <dbReference type="SAM" id="MobiDB-lite"/>
    </source>
</evidence>
<reference evidence="2 3" key="1">
    <citation type="submission" date="2015-06" db="EMBL/GenBank/DDBJ databases">
        <authorList>
            <person name="Xie B.-B."/>
            <person name="Rong J.-C."/>
            <person name="Qin Q.-L."/>
            <person name="Zhang Y.-Z."/>
        </authorList>
    </citation>
    <scope>NUCLEOTIDE SEQUENCE [LARGE SCALE GENOMIC DNA]</scope>
    <source>
        <strain evidence="2 3">JCM 20779</strain>
    </source>
</reference>
<dbReference type="EMBL" id="CP011925">
    <property type="protein sequence ID" value="ATD09491.1"/>
    <property type="molecule type" value="Genomic_DNA"/>
</dbReference>
<protein>
    <recommendedName>
        <fullName evidence="4">Bacteriocin</fullName>
    </recommendedName>
</protein>
<dbReference type="Proteomes" id="UP000016521">
    <property type="component" value="Chromosome II"/>
</dbReference>
<sequence>MNHYTKLTTQQCKQISGGVAGGGVKGGVPYDDTNNTTL</sequence>
<gene>
    <name evidence="2" type="ORF">PPIS_b0303</name>
</gene>
<evidence type="ECO:0000313" key="3">
    <source>
        <dbReference type="Proteomes" id="UP000016521"/>
    </source>
</evidence>
<evidence type="ECO:0000313" key="2">
    <source>
        <dbReference type="EMBL" id="ATD09491.1"/>
    </source>
</evidence>
<organism evidence="2 3">
    <name type="scientific">Pseudoalteromonas piscicida</name>
    <dbReference type="NCBI Taxonomy" id="43662"/>
    <lineage>
        <taxon>Bacteria</taxon>
        <taxon>Pseudomonadati</taxon>
        <taxon>Pseudomonadota</taxon>
        <taxon>Gammaproteobacteria</taxon>
        <taxon>Alteromonadales</taxon>
        <taxon>Pseudoalteromonadaceae</taxon>
        <taxon>Pseudoalteromonas</taxon>
    </lineage>
</organism>
<keyword evidence="3" id="KW-1185">Reference proteome</keyword>
<proteinExistence type="predicted"/>
<evidence type="ECO:0008006" key="4">
    <source>
        <dbReference type="Google" id="ProtNLM"/>
    </source>
</evidence>
<feature type="region of interest" description="Disordered" evidence="1">
    <location>
        <begin position="17"/>
        <end position="38"/>
    </location>
</feature>
<name>A0ABM6NKS5_PSEO7</name>